<feature type="transmembrane region" description="Helical" evidence="5">
    <location>
        <begin position="185"/>
        <end position="205"/>
    </location>
</feature>
<accession>A0A1G4J866</accession>
<keyword evidence="3 5" id="KW-1133">Transmembrane helix</keyword>
<protein>
    <submittedName>
        <fullName evidence="6">LADA_0D12288g1_1</fullName>
    </submittedName>
</protein>
<dbReference type="InterPro" id="IPR007271">
    <property type="entry name" value="Nuc_sug_transpt"/>
</dbReference>
<dbReference type="STRING" id="1266660.A0A1G4J866"/>
<gene>
    <name evidence="6" type="ORF">LADA_0D12288G</name>
</gene>
<dbReference type="AlphaFoldDB" id="A0A1G4J866"/>
<keyword evidence="4 5" id="KW-0472">Membrane</keyword>
<evidence type="ECO:0000256" key="1">
    <source>
        <dbReference type="ARBA" id="ARBA00004141"/>
    </source>
</evidence>
<feature type="transmembrane region" description="Helical" evidence="5">
    <location>
        <begin position="120"/>
        <end position="140"/>
    </location>
</feature>
<dbReference type="PIRSF" id="PIRSF036436">
    <property type="entry name" value="UCP036436"/>
    <property type="match status" value="1"/>
</dbReference>
<feature type="transmembrane region" description="Helical" evidence="5">
    <location>
        <begin position="6"/>
        <end position="26"/>
    </location>
</feature>
<dbReference type="SUPFAM" id="SSF103481">
    <property type="entry name" value="Multidrug resistance efflux transporter EmrE"/>
    <property type="match status" value="1"/>
</dbReference>
<dbReference type="PANTHER" id="PTHR13146:SF0">
    <property type="entry name" value="SOLUTE CARRIER FAMILY 35 MEMBER F6"/>
    <property type="match status" value="1"/>
</dbReference>
<dbReference type="PANTHER" id="PTHR13146">
    <property type="match status" value="1"/>
</dbReference>
<dbReference type="Proteomes" id="UP000190274">
    <property type="component" value="Chromosome D"/>
</dbReference>
<organism evidence="6 7">
    <name type="scientific">Lachancea dasiensis</name>
    <dbReference type="NCBI Taxonomy" id="1072105"/>
    <lineage>
        <taxon>Eukaryota</taxon>
        <taxon>Fungi</taxon>
        <taxon>Dikarya</taxon>
        <taxon>Ascomycota</taxon>
        <taxon>Saccharomycotina</taxon>
        <taxon>Saccharomycetes</taxon>
        <taxon>Saccharomycetales</taxon>
        <taxon>Saccharomycetaceae</taxon>
        <taxon>Lachancea</taxon>
    </lineage>
</organism>
<feature type="transmembrane region" description="Helical" evidence="5">
    <location>
        <begin position="147"/>
        <end position="165"/>
    </location>
</feature>
<dbReference type="InterPro" id="IPR037185">
    <property type="entry name" value="EmrE-like"/>
</dbReference>
<keyword evidence="7" id="KW-1185">Reference proteome</keyword>
<dbReference type="InterPro" id="IPR012404">
    <property type="entry name" value="UCP036436"/>
</dbReference>
<dbReference type="OrthoDB" id="408493at2759"/>
<feature type="transmembrane region" description="Helical" evidence="5">
    <location>
        <begin position="267"/>
        <end position="286"/>
    </location>
</feature>
<proteinExistence type="predicted"/>
<evidence type="ECO:0000256" key="2">
    <source>
        <dbReference type="ARBA" id="ARBA00022692"/>
    </source>
</evidence>
<name>A0A1G4J866_9SACH</name>
<dbReference type="GO" id="GO:0000139">
    <property type="term" value="C:Golgi membrane"/>
    <property type="evidence" value="ECO:0007669"/>
    <property type="project" value="InterPro"/>
</dbReference>
<feature type="transmembrane region" description="Helical" evidence="5">
    <location>
        <begin position="93"/>
        <end position="114"/>
    </location>
</feature>
<dbReference type="Gene3D" id="1.10.3730.20">
    <property type="match status" value="1"/>
</dbReference>
<evidence type="ECO:0000256" key="3">
    <source>
        <dbReference type="ARBA" id="ARBA00022989"/>
    </source>
</evidence>
<dbReference type="EMBL" id="LT598454">
    <property type="protein sequence ID" value="SCU86103.1"/>
    <property type="molecule type" value="Genomic_DNA"/>
</dbReference>
<dbReference type="GO" id="GO:0015165">
    <property type="term" value="F:pyrimidine nucleotide-sugar transmembrane transporter activity"/>
    <property type="evidence" value="ECO:0007669"/>
    <property type="project" value="InterPro"/>
</dbReference>
<evidence type="ECO:0000256" key="4">
    <source>
        <dbReference type="ARBA" id="ARBA00023136"/>
    </source>
</evidence>
<evidence type="ECO:0000313" key="7">
    <source>
        <dbReference type="Proteomes" id="UP000190274"/>
    </source>
</evidence>
<evidence type="ECO:0000256" key="5">
    <source>
        <dbReference type="SAM" id="Phobius"/>
    </source>
</evidence>
<keyword evidence="2 5" id="KW-0812">Transmembrane</keyword>
<dbReference type="Pfam" id="PF04142">
    <property type="entry name" value="Nuc_sug_transp"/>
    <property type="match status" value="1"/>
</dbReference>
<reference evidence="6 7" key="1">
    <citation type="submission" date="2016-03" db="EMBL/GenBank/DDBJ databases">
        <authorList>
            <person name="Devillers H."/>
        </authorList>
    </citation>
    <scope>NUCLEOTIDE SEQUENCE [LARGE SCALE GENOMIC DNA]</scope>
    <source>
        <strain evidence="6">CBS 10888</strain>
    </source>
</reference>
<feature type="transmembrane region" description="Helical" evidence="5">
    <location>
        <begin position="217"/>
        <end position="243"/>
    </location>
</feature>
<sequence>MKDGRAVYISFLCVGLVVTGAINSLFTKYQDNQCVRNCDTLSPVFFNQPVLQTLQMFLGEMTVLLAVRYQSQSSTPLDPTVGSKPMINGRQHLILSIPAICDIIASTFMNLALILTPVSIYQMTRGGIVFFVALFSVVFLKRKVSRLEWASLAVIVMGVAIVGYSGQEAVNFIDPEHYVDDAESLILGISLIVMGLGFMAMQFIAEEHIMSRWSVSPIRLVGFEGLFGTVITTGLLVIGHIVVGHNDIESGLNLRQALIDMFSEKKILLSSLAIMISIAAFNYFGISITKNVSATSRSTIDTCRTMLVWLVSLTLGWEPFKFMQLTGFILLAFGTLVFNDAIEIPSQYLPKFLLSDKKEEHERLINTIDEEIERF</sequence>
<evidence type="ECO:0000313" key="6">
    <source>
        <dbReference type="EMBL" id="SCU86103.1"/>
    </source>
</evidence>
<comment type="subcellular location">
    <subcellularLocation>
        <location evidence="1">Membrane</location>
        <topology evidence="1">Multi-pass membrane protein</topology>
    </subcellularLocation>
</comment>